<evidence type="ECO:0000313" key="2">
    <source>
        <dbReference type="EMBL" id="RWU08003.1"/>
    </source>
</evidence>
<proteinExistence type="predicted"/>
<feature type="transmembrane region" description="Helical" evidence="1">
    <location>
        <begin position="91"/>
        <end position="109"/>
    </location>
</feature>
<dbReference type="EMBL" id="RSFE01000014">
    <property type="protein sequence ID" value="RWU08003.1"/>
    <property type="molecule type" value="Genomic_DNA"/>
</dbReference>
<gene>
    <name evidence="2" type="ORF">EGC76_11650</name>
</gene>
<dbReference type="AlphaFoldDB" id="A0A443YVN0"/>
<comment type="caution">
    <text evidence="2">The sequence shown here is derived from an EMBL/GenBank/DDBJ whole genome shotgun (WGS) entry which is preliminary data.</text>
</comment>
<dbReference type="RefSeq" id="WP_128353175.1">
    <property type="nucleotide sequence ID" value="NZ_RSFE01000014.1"/>
</dbReference>
<accession>A0A443YVN0</accession>
<keyword evidence="1" id="KW-0812">Transmembrane</keyword>
<sequence>MPIIVIAMGYIAAVGYASLETQLPVQISWTFALLSAITYLFYAVDKRAAQNSKQRTPENVLHWLSVLGGWPGALIAQQQFRHKTRKTSFRVVFYLTVIVNVAAVSYLALGGHEFWLWIGK</sequence>
<name>A0A443YVN0_9GAMM</name>
<organism evidence="2 3">
    <name type="scientific">Pseudidiomarina gelatinasegens</name>
    <dbReference type="NCBI Taxonomy" id="2487740"/>
    <lineage>
        <taxon>Bacteria</taxon>
        <taxon>Pseudomonadati</taxon>
        <taxon>Pseudomonadota</taxon>
        <taxon>Gammaproteobacteria</taxon>
        <taxon>Alteromonadales</taxon>
        <taxon>Idiomarinaceae</taxon>
        <taxon>Pseudidiomarina</taxon>
    </lineage>
</organism>
<dbReference type="OrthoDB" id="72963at2"/>
<keyword evidence="3" id="KW-1185">Reference proteome</keyword>
<evidence type="ECO:0000313" key="3">
    <source>
        <dbReference type="Proteomes" id="UP000288789"/>
    </source>
</evidence>
<evidence type="ECO:0000256" key="1">
    <source>
        <dbReference type="SAM" id="Phobius"/>
    </source>
</evidence>
<keyword evidence="1" id="KW-1133">Transmembrane helix</keyword>
<reference evidence="2 3" key="1">
    <citation type="submission" date="2018-12" db="EMBL/GenBank/DDBJ databases">
        <authorList>
            <person name="Li A."/>
            <person name="Zhang M."/>
            <person name="Zhu H."/>
        </authorList>
    </citation>
    <scope>NUCLEOTIDE SEQUENCE [LARGE SCALE GENOMIC DNA]</scope>
    <source>
        <strain evidence="2 3">R04H25</strain>
    </source>
</reference>
<keyword evidence="1" id="KW-0472">Membrane</keyword>
<feature type="transmembrane region" description="Helical" evidence="1">
    <location>
        <begin position="27"/>
        <end position="44"/>
    </location>
</feature>
<protein>
    <submittedName>
        <fullName evidence="2">DUF1294 domain-containing protein</fullName>
    </submittedName>
</protein>
<dbReference type="Pfam" id="PF06961">
    <property type="entry name" value="DUF1294"/>
    <property type="match status" value="1"/>
</dbReference>
<dbReference type="InterPro" id="IPR010718">
    <property type="entry name" value="DUF1294"/>
</dbReference>
<dbReference type="Proteomes" id="UP000288789">
    <property type="component" value="Unassembled WGS sequence"/>
</dbReference>